<evidence type="ECO:0000313" key="5">
    <source>
        <dbReference type="EMBL" id="OBS71248.1"/>
    </source>
</evidence>
<evidence type="ECO:0000259" key="4">
    <source>
        <dbReference type="Pfam" id="PF07686"/>
    </source>
</evidence>
<sequence>MIELVPPDVVEGENVLLLVRDLPEDHEAFAWYKGARNMNFGIVFYSLASNLTVTGPEYSGRETVYRNGSLRLQDVTQKDTEFYTLRSINGQKKIISTTSIYLHVY</sequence>
<keyword evidence="1" id="KW-0732">Signal</keyword>
<dbReference type="EMBL" id="LZPO01061754">
    <property type="protein sequence ID" value="OBS71248.1"/>
    <property type="molecule type" value="Genomic_DNA"/>
</dbReference>
<protein>
    <recommendedName>
        <fullName evidence="4">Immunoglobulin V-set domain-containing protein</fullName>
    </recommendedName>
</protein>
<evidence type="ECO:0000256" key="2">
    <source>
        <dbReference type="ARBA" id="ARBA00023180"/>
    </source>
</evidence>
<dbReference type="GO" id="GO:0007165">
    <property type="term" value="P:signal transduction"/>
    <property type="evidence" value="ECO:0007669"/>
    <property type="project" value="TreeGrafter"/>
</dbReference>
<dbReference type="InterPro" id="IPR013783">
    <property type="entry name" value="Ig-like_fold"/>
</dbReference>
<dbReference type="AlphaFoldDB" id="A0A1A6GY43"/>
<dbReference type="Pfam" id="PF07686">
    <property type="entry name" value="V-set"/>
    <property type="match status" value="1"/>
</dbReference>
<dbReference type="SUPFAM" id="SSF48726">
    <property type="entry name" value="Immunoglobulin"/>
    <property type="match status" value="1"/>
</dbReference>
<dbReference type="PANTHER" id="PTHR44427:SF4">
    <property type="entry name" value="PREGNANCY SPECIFIC BETA-1-GLYCOPROTEIN 18-RELATED"/>
    <property type="match status" value="1"/>
</dbReference>
<dbReference type="CDD" id="cd05774">
    <property type="entry name" value="IgV_CEACAM_D1"/>
    <property type="match status" value="1"/>
</dbReference>
<name>A0A1A6GY43_NEOLE</name>
<dbReference type="InterPro" id="IPR013106">
    <property type="entry name" value="Ig_V-set"/>
</dbReference>
<dbReference type="STRING" id="56216.A0A1A6GY43"/>
<keyword evidence="2" id="KW-0325">Glycoprotein</keyword>
<comment type="similarity">
    <text evidence="3">Belongs to the immunoglobulin superfamily. CEA family.</text>
</comment>
<feature type="domain" description="Immunoglobulin V-set" evidence="4">
    <location>
        <begin position="7"/>
        <end position="104"/>
    </location>
</feature>
<comment type="caution">
    <text evidence="5">The sequence shown here is derived from an EMBL/GenBank/DDBJ whole genome shotgun (WGS) entry which is preliminary data.</text>
</comment>
<evidence type="ECO:0000256" key="1">
    <source>
        <dbReference type="ARBA" id="ARBA00022729"/>
    </source>
</evidence>
<gene>
    <name evidence="5" type="ORF">A6R68_00211</name>
</gene>
<dbReference type="GO" id="GO:1990782">
    <property type="term" value="F:protein tyrosine kinase binding"/>
    <property type="evidence" value="ECO:0007669"/>
    <property type="project" value="TreeGrafter"/>
</dbReference>
<dbReference type="GO" id="GO:0002682">
    <property type="term" value="P:regulation of immune system process"/>
    <property type="evidence" value="ECO:0007669"/>
    <property type="project" value="TreeGrafter"/>
</dbReference>
<evidence type="ECO:0000313" key="6">
    <source>
        <dbReference type="Proteomes" id="UP000092124"/>
    </source>
</evidence>
<dbReference type="Gene3D" id="2.60.40.10">
    <property type="entry name" value="Immunoglobulins"/>
    <property type="match status" value="1"/>
</dbReference>
<reference evidence="5 6" key="1">
    <citation type="submission" date="2016-06" db="EMBL/GenBank/DDBJ databases">
        <title>The Draft Genome Sequence and Annotation of the Desert Woodrat Neotoma lepida.</title>
        <authorList>
            <person name="Campbell M."/>
            <person name="Oakeson K.F."/>
            <person name="Yandell M."/>
            <person name="Halpert J.R."/>
            <person name="Dearing D."/>
        </authorList>
    </citation>
    <scope>NUCLEOTIDE SEQUENCE [LARGE SCALE GENOMIC DNA]</scope>
    <source>
        <strain evidence="5">417</strain>
        <tissue evidence="5">Liver</tissue>
    </source>
</reference>
<dbReference type="OrthoDB" id="6353782at2759"/>
<feature type="non-terminal residue" evidence="5">
    <location>
        <position position="105"/>
    </location>
</feature>
<accession>A0A1A6GY43</accession>
<dbReference type="Proteomes" id="UP000092124">
    <property type="component" value="Unassembled WGS sequence"/>
</dbReference>
<dbReference type="GO" id="GO:0005886">
    <property type="term" value="C:plasma membrane"/>
    <property type="evidence" value="ECO:0007669"/>
    <property type="project" value="TreeGrafter"/>
</dbReference>
<keyword evidence="6" id="KW-1185">Reference proteome</keyword>
<organism evidence="5 6">
    <name type="scientific">Neotoma lepida</name>
    <name type="common">Desert woodrat</name>
    <dbReference type="NCBI Taxonomy" id="56216"/>
    <lineage>
        <taxon>Eukaryota</taxon>
        <taxon>Metazoa</taxon>
        <taxon>Chordata</taxon>
        <taxon>Craniata</taxon>
        <taxon>Vertebrata</taxon>
        <taxon>Euteleostomi</taxon>
        <taxon>Mammalia</taxon>
        <taxon>Eutheria</taxon>
        <taxon>Euarchontoglires</taxon>
        <taxon>Glires</taxon>
        <taxon>Rodentia</taxon>
        <taxon>Myomorpha</taxon>
        <taxon>Muroidea</taxon>
        <taxon>Cricetidae</taxon>
        <taxon>Neotominae</taxon>
        <taxon>Neotoma</taxon>
    </lineage>
</organism>
<dbReference type="InterPro" id="IPR050831">
    <property type="entry name" value="CEA_cell_adhesion"/>
</dbReference>
<dbReference type="GO" id="GO:0009986">
    <property type="term" value="C:cell surface"/>
    <property type="evidence" value="ECO:0007669"/>
    <property type="project" value="TreeGrafter"/>
</dbReference>
<evidence type="ECO:0000256" key="3">
    <source>
        <dbReference type="ARBA" id="ARBA00038222"/>
    </source>
</evidence>
<dbReference type="InterPro" id="IPR036179">
    <property type="entry name" value="Ig-like_dom_sf"/>
</dbReference>
<dbReference type="PANTHER" id="PTHR44427">
    <property type="entry name" value="CARCINOEMBRYONIC ANTIGEN-RELATED CELL ADHESION MOLECULE 19"/>
    <property type="match status" value="1"/>
</dbReference>
<proteinExistence type="inferred from homology"/>